<name>A0A0C3DY64_9AGAM</name>
<dbReference type="SUPFAM" id="SSF50104">
    <property type="entry name" value="Translation proteins SH3-like domain"/>
    <property type="match status" value="1"/>
</dbReference>
<evidence type="ECO:0008006" key="3">
    <source>
        <dbReference type="Google" id="ProtNLM"/>
    </source>
</evidence>
<dbReference type="InterPro" id="IPR008991">
    <property type="entry name" value="Translation_prot_SH3-like_sf"/>
</dbReference>
<protein>
    <recommendedName>
        <fullName evidence="3">KOW domain-containing protein</fullName>
    </recommendedName>
</protein>
<evidence type="ECO:0000313" key="2">
    <source>
        <dbReference type="Proteomes" id="UP000053989"/>
    </source>
</evidence>
<sequence length="277" mass="30440">MKSKGVEVTALPWLPCRLYVAGSSPAEVQQYLPPSHRTSAREITLMPPTEGTSLSAIKTRQILPVRIWVRIKNGLYKGDISFVERSDSTNAVLVVAPRKRPYDLLQQSGEKSLFCDELAILAGLTLEPILSPAGVGIGFTCGGHDFIYGLLRLTIPTHSVTVVGLPHPDEIAFHMITNFERALVEQTVQLFSAQFWRELDPVEIRRGDLHGSQGTLVDLHRVFTTGQAVRVIAGPYHGYIGHVIAAYGGTVSLQYDGQSPNVSVYLTFLLYCPNSQV</sequence>
<reference evidence="1 2" key="1">
    <citation type="submission" date="2014-04" db="EMBL/GenBank/DDBJ databases">
        <authorList>
            <consortium name="DOE Joint Genome Institute"/>
            <person name="Kuo A."/>
            <person name="Kohler A."/>
            <person name="Nagy L.G."/>
            <person name="Floudas D."/>
            <person name="Copeland A."/>
            <person name="Barry K.W."/>
            <person name="Cichocki N."/>
            <person name="Veneault-Fourrey C."/>
            <person name="LaButti K."/>
            <person name="Lindquist E.A."/>
            <person name="Lipzen A."/>
            <person name="Lundell T."/>
            <person name="Morin E."/>
            <person name="Murat C."/>
            <person name="Sun H."/>
            <person name="Tunlid A."/>
            <person name="Henrissat B."/>
            <person name="Grigoriev I.V."/>
            <person name="Hibbett D.S."/>
            <person name="Martin F."/>
            <person name="Nordberg H.P."/>
            <person name="Cantor M.N."/>
            <person name="Hua S.X."/>
        </authorList>
    </citation>
    <scope>NUCLEOTIDE SEQUENCE [LARGE SCALE GENOMIC DNA]</scope>
    <source>
        <strain evidence="1 2">Foug A</strain>
    </source>
</reference>
<dbReference type="Gene3D" id="2.30.30.30">
    <property type="match status" value="1"/>
</dbReference>
<dbReference type="OrthoDB" id="3048815at2759"/>
<gene>
    <name evidence="1" type="ORF">SCLCIDRAFT_122798</name>
</gene>
<accession>A0A0C3DY64</accession>
<dbReference type="STRING" id="1036808.A0A0C3DY64"/>
<proteinExistence type="predicted"/>
<dbReference type="InterPro" id="IPR014722">
    <property type="entry name" value="Rib_uL2_dom2"/>
</dbReference>
<dbReference type="HOGENOM" id="CLU_087691_0_0_1"/>
<dbReference type="InParanoid" id="A0A0C3DY64"/>
<evidence type="ECO:0000313" key="1">
    <source>
        <dbReference type="EMBL" id="KIM61089.1"/>
    </source>
</evidence>
<dbReference type="Proteomes" id="UP000053989">
    <property type="component" value="Unassembled WGS sequence"/>
</dbReference>
<reference evidence="2" key="2">
    <citation type="submission" date="2015-01" db="EMBL/GenBank/DDBJ databases">
        <title>Evolutionary Origins and Diversification of the Mycorrhizal Mutualists.</title>
        <authorList>
            <consortium name="DOE Joint Genome Institute"/>
            <consortium name="Mycorrhizal Genomics Consortium"/>
            <person name="Kohler A."/>
            <person name="Kuo A."/>
            <person name="Nagy L.G."/>
            <person name="Floudas D."/>
            <person name="Copeland A."/>
            <person name="Barry K.W."/>
            <person name="Cichocki N."/>
            <person name="Veneault-Fourrey C."/>
            <person name="LaButti K."/>
            <person name="Lindquist E.A."/>
            <person name="Lipzen A."/>
            <person name="Lundell T."/>
            <person name="Morin E."/>
            <person name="Murat C."/>
            <person name="Riley R."/>
            <person name="Ohm R."/>
            <person name="Sun H."/>
            <person name="Tunlid A."/>
            <person name="Henrissat B."/>
            <person name="Grigoriev I.V."/>
            <person name="Hibbett D.S."/>
            <person name="Martin F."/>
        </authorList>
    </citation>
    <scope>NUCLEOTIDE SEQUENCE [LARGE SCALE GENOMIC DNA]</scope>
    <source>
        <strain evidence="2">Foug A</strain>
    </source>
</reference>
<dbReference type="EMBL" id="KN822055">
    <property type="protein sequence ID" value="KIM61089.1"/>
    <property type="molecule type" value="Genomic_DNA"/>
</dbReference>
<organism evidence="1 2">
    <name type="scientific">Scleroderma citrinum Foug A</name>
    <dbReference type="NCBI Taxonomy" id="1036808"/>
    <lineage>
        <taxon>Eukaryota</taxon>
        <taxon>Fungi</taxon>
        <taxon>Dikarya</taxon>
        <taxon>Basidiomycota</taxon>
        <taxon>Agaricomycotina</taxon>
        <taxon>Agaricomycetes</taxon>
        <taxon>Agaricomycetidae</taxon>
        <taxon>Boletales</taxon>
        <taxon>Sclerodermatineae</taxon>
        <taxon>Sclerodermataceae</taxon>
        <taxon>Scleroderma</taxon>
    </lineage>
</organism>
<keyword evidence="2" id="KW-1185">Reference proteome</keyword>
<dbReference type="AlphaFoldDB" id="A0A0C3DY64"/>